<name>A0A7W6MMA5_9HYPH</name>
<dbReference type="Proteomes" id="UP000542776">
    <property type="component" value="Unassembled WGS sequence"/>
</dbReference>
<dbReference type="RefSeq" id="WP_183202580.1">
    <property type="nucleotide sequence ID" value="NZ_JACIEK010000024.1"/>
</dbReference>
<protein>
    <submittedName>
        <fullName evidence="1">Uncharacterized protein</fullName>
    </submittedName>
</protein>
<dbReference type="AlphaFoldDB" id="A0A7W6MMA5"/>
<evidence type="ECO:0000313" key="2">
    <source>
        <dbReference type="Proteomes" id="UP000542776"/>
    </source>
</evidence>
<proteinExistence type="predicted"/>
<evidence type="ECO:0000313" key="1">
    <source>
        <dbReference type="EMBL" id="MBB4000630.1"/>
    </source>
</evidence>
<sequence>MSALFNFLSKQFLLGQMNQQLGISQFEIIPANVDESYIDKMSKDTGNPWFDSMNEFKKTPVHGETFTTIAVSWI</sequence>
<reference evidence="1 2" key="1">
    <citation type="submission" date="2020-08" db="EMBL/GenBank/DDBJ databases">
        <title>Genomic Encyclopedia of Type Strains, Phase IV (KMG-IV): sequencing the most valuable type-strain genomes for metagenomic binning, comparative biology and taxonomic classification.</title>
        <authorList>
            <person name="Goeker M."/>
        </authorList>
    </citation>
    <scope>NUCLEOTIDE SEQUENCE [LARGE SCALE GENOMIC DNA]</scope>
    <source>
        <strain evidence="1 2">DSM 102238</strain>
    </source>
</reference>
<keyword evidence="2" id="KW-1185">Reference proteome</keyword>
<dbReference type="EMBL" id="JACIEK010000024">
    <property type="protein sequence ID" value="MBB4000630.1"/>
    <property type="molecule type" value="Genomic_DNA"/>
</dbReference>
<accession>A0A7W6MMA5</accession>
<organism evidence="1 2">
    <name type="scientific">Aureimonas pseudogalii</name>
    <dbReference type="NCBI Taxonomy" id="1744844"/>
    <lineage>
        <taxon>Bacteria</taxon>
        <taxon>Pseudomonadati</taxon>
        <taxon>Pseudomonadota</taxon>
        <taxon>Alphaproteobacteria</taxon>
        <taxon>Hyphomicrobiales</taxon>
        <taxon>Aurantimonadaceae</taxon>
        <taxon>Aureimonas</taxon>
    </lineage>
</organism>
<comment type="caution">
    <text evidence="1">The sequence shown here is derived from an EMBL/GenBank/DDBJ whole genome shotgun (WGS) entry which is preliminary data.</text>
</comment>
<gene>
    <name evidence="1" type="ORF">GGR04_004510</name>
</gene>